<keyword evidence="1" id="KW-0812">Transmembrane</keyword>
<keyword evidence="1" id="KW-1133">Transmembrane helix</keyword>
<sequence>MRTAGREAVRGDRGEAGAPRPGALVWYAFGGKLPSRHDEWCCTTSPFAPGSCATRLRSLVQISPGLLFLLVPGPMWIKAMAILGGAILAVWYGMAYAEFTCEHRAFKQGYPLGTARRVRKEASEWMSEQQRARYAALYRTPEQDGSGEQAGS</sequence>
<organism evidence="2 3">
    <name type="scientific">Saccharopolyspora gregorii</name>
    <dbReference type="NCBI Taxonomy" id="33914"/>
    <lineage>
        <taxon>Bacteria</taxon>
        <taxon>Bacillati</taxon>
        <taxon>Actinomycetota</taxon>
        <taxon>Actinomycetes</taxon>
        <taxon>Pseudonocardiales</taxon>
        <taxon>Pseudonocardiaceae</taxon>
        <taxon>Saccharopolyspora</taxon>
    </lineage>
</organism>
<keyword evidence="3" id="KW-1185">Reference proteome</keyword>
<evidence type="ECO:0000256" key="1">
    <source>
        <dbReference type="SAM" id="Phobius"/>
    </source>
</evidence>
<name>A0ABP6RK51_9PSEU</name>
<dbReference type="Proteomes" id="UP001500483">
    <property type="component" value="Unassembled WGS sequence"/>
</dbReference>
<accession>A0ABP6RK51</accession>
<evidence type="ECO:0000313" key="2">
    <source>
        <dbReference type="EMBL" id="GAA3353665.1"/>
    </source>
</evidence>
<protein>
    <submittedName>
        <fullName evidence="2">Uncharacterized protein</fullName>
    </submittedName>
</protein>
<dbReference type="RefSeq" id="WP_344924293.1">
    <property type="nucleotide sequence ID" value="NZ_BAAAYK010000020.1"/>
</dbReference>
<dbReference type="Pfam" id="PF17240">
    <property type="entry name" value="DUF5313"/>
    <property type="match status" value="1"/>
</dbReference>
<keyword evidence="1" id="KW-0472">Membrane</keyword>
<dbReference type="EMBL" id="BAAAYK010000020">
    <property type="protein sequence ID" value="GAA3353665.1"/>
    <property type="molecule type" value="Genomic_DNA"/>
</dbReference>
<reference evidence="3" key="1">
    <citation type="journal article" date="2019" name="Int. J. Syst. Evol. Microbiol.">
        <title>The Global Catalogue of Microorganisms (GCM) 10K type strain sequencing project: providing services to taxonomists for standard genome sequencing and annotation.</title>
        <authorList>
            <consortium name="The Broad Institute Genomics Platform"/>
            <consortium name="The Broad Institute Genome Sequencing Center for Infectious Disease"/>
            <person name="Wu L."/>
            <person name="Ma J."/>
        </authorList>
    </citation>
    <scope>NUCLEOTIDE SEQUENCE [LARGE SCALE GENOMIC DNA]</scope>
    <source>
        <strain evidence="3">JCM 9687</strain>
    </source>
</reference>
<gene>
    <name evidence="2" type="ORF">GCM10020366_07760</name>
</gene>
<feature type="transmembrane region" description="Helical" evidence="1">
    <location>
        <begin position="75"/>
        <end position="97"/>
    </location>
</feature>
<comment type="caution">
    <text evidence="2">The sequence shown here is derived from an EMBL/GenBank/DDBJ whole genome shotgun (WGS) entry which is preliminary data.</text>
</comment>
<dbReference type="InterPro" id="IPR035197">
    <property type="entry name" value="DUF5313"/>
</dbReference>
<proteinExistence type="predicted"/>
<evidence type="ECO:0000313" key="3">
    <source>
        <dbReference type="Proteomes" id="UP001500483"/>
    </source>
</evidence>